<dbReference type="PROSITE" id="PS00360">
    <property type="entry name" value="RIBOSOMAL_S9"/>
    <property type="match status" value="1"/>
</dbReference>
<dbReference type="GO" id="GO:0022627">
    <property type="term" value="C:cytosolic small ribosomal subunit"/>
    <property type="evidence" value="ECO:0007669"/>
    <property type="project" value="UniProtKB-UniRule"/>
</dbReference>
<dbReference type="Gene3D" id="3.30.230.10">
    <property type="match status" value="1"/>
</dbReference>
<dbReference type="GO" id="GO:0003735">
    <property type="term" value="F:structural constituent of ribosome"/>
    <property type="evidence" value="ECO:0007669"/>
    <property type="project" value="UniProtKB-UniRule"/>
</dbReference>
<dbReference type="InterPro" id="IPR019958">
    <property type="entry name" value="Ribosomal_uS9_archaeal"/>
</dbReference>
<dbReference type="PANTHER" id="PTHR21569:SF16">
    <property type="entry name" value="RIBOSOMAL PROTEIN S16"/>
    <property type="match status" value="1"/>
</dbReference>
<dbReference type="InterPro" id="IPR020574">
    <property type="entry name" value="Ribosomal_uS9_CS"/>
</dbReference>
<gene>
    <name evidence="4" type="primary">rps9</name>
    <name evidence="6" type="ORF">SAMN02745355_0685</name>
</gene>
<proteinExistence type="inferred from homology"/>
<organism evidence="6 7">
    <name type="scientific">Picrophilus torridus (strain ATCC 700027 / DSM 9790 / JCM 10055 / NBRC 100828 / KAW 2/3)</name>
    <dbReference type="NCBI Taxonomy" id="1122961"/>
    <lineage>
        <taxon>Archaea</taxon>
        <taxon>Methanobacteriati</taxon>
        <taxon>Thermoplasmatota</taxon>
        <taxon>Thermoplasmata</taxon>
        <taxon>Thermoplasmatales</taxon>
        <taxon>Picrophilaceae</taxon>
        <taxon>Picrophilus</taxon>
    </lineage>
</organism>
<dbReference type="NCBIfam" id="TIGR03627">
    <property type="entry name" value="uS9_arch"/>
    <property type="match status" value="1"/>
</dbReference>
<dbReference type="InterPro" id="IPR020568">
    <property type="entry name" value="Ribosomal_Su5_D2-typ_SF"/>
</dbReference>
<protein>
    <recommendedName>
        <fullName evidence="4">Small ribosomal subunit protein uS9</fullName>
    </recommendedName>
</protein>
<evidence type="ECO:0000313" key="7">
    <source>
        <dbReference type="Proteomes" id="UP000192315"/>
    </source>
</evidence>
<comment type="similarity">
    <text evidence="1 4 5">Belongs to the universal ribosomal protein uS9 family.</text>
</comment>
<dbReference type="HAMAP" id="MF_00532_A">
    <property type="entry name" value="Ribosomal_uS9_A"/>
    <property type="match status" value="1"/>
</dbReference>
<dbReference type="NCBIfam" id="NF001749">
    <property type="entry name" value="PRK00474.1"/>
    <property type="match status" value="1"/>
</dbReference>
<dbReference type="SMR" id="A0A8G2L7Y1"/>
<dbReference type="GO" id="GO:0003723">
    <property type="term" value="F:RNA binding"/>
    <property type="evidence" value="ECO:0007669"/>
    <property type="project" value="TreeGrafter"/>
</dbReference>
<dbReference type="GO" id="GO:0006412">
    <property type="term" value="P:translation"/>
    <property type="evidence" value="ECO:0007669"/>
    <property type="project" value="UniProtKB-UniRule"/>
</dbReference>
<sequence length="133" mass="15133">MSDYIIKVGKRKTAIARAIIRKGSGKFLINGYPIELYPIEILREKMLEPIRILGDRSKEIDIDVNVHGGGNTGQADATRTAMAKAIIEYFKDSDLEAEIRAYDRSMLVNDVRRKMPKKPMGYGARAKRQKSYR</sequence>
<keyword evidence="3 4" id="KW-0687">Ribonucleoprotein</keyword>
<dbReference type="Proteomes" id="UP000192315">
    <property type="component" value="Unassembled WGS sequence"/>
</dbReference>
<evidence type="ECO:0000256" key="3">
    <source>
        <dbReference type="ARBA" id="ARBA00023274"/>
    </source>
</evidence>
<dbReference type="RefSeq" id="WP_011177125.1">
    <property type="nucleotide sequence ID" value="NC_005877.1"/>
</dbReference>
<keyword evidence="2 4" id="KW-0689">Ribosomal protein</keyword>
<accession>A0A8G2L7Y1</accession>
<dbReference type="GO" id="GO:0000462">
    <property type="term" value="P:maturation of SSU-rRNA from tricistronic rRNA transcript (SSU-rRNA, 5.8S rRNA, LSU-rRNA)"/>
    <property type="evidence" value="ECO:0007669"/>
    <property type="project" value="TreeGrafter"/>
</dbReference>
<evidence type="ECO:0000313" key="6">
    <source>
        <dbReference type="EMBL" id="SMD30780.1"/>
    </source>
</evidence>
<dbReference type="GeneID" id="2844279"/>
<dbReference type="EMBL" id="FWYE01000001">
    <property type="protein sequence ID" value="SMD30780.1"/>
    <property type="molecule type" value="Genomic_DNA"/>
</dbReference>
<dbReference type="OrthoDB" id="52677at2157"/>
<evidence type="ECO:0000256" key="2">
    <source>
        <dbReference type="ARBA" id="ARBA00022980"/>
    </source>
</evidence>
<keyword evidence="7" id="KW-1185">Reference proteome</keyword>
<dbReference type="Pfam" id="PF00380">
    <property type="entry name" value="Ribosomal_S9"/>
    <property type="match status" value="1"/>
</dbReference>
<dbReference type="PANTHER" id="PTHR21569">
    <property type="entry name" value="RIBOSOMAL PROTEIN S9"/>
    <property type="match status" value="1"/>
</dbReference>
<comment type="caution">
    <text evidence="6">The sequence shown here is derived from an EMBL/GenBank/DDBJ whole genome shotgun (WGS) entry which is preliminary data.</text>
</comment>
<name>A0A8G2L7Y1_PICTO</name>
<dbReference type="InterPro" id="IPR000754">
    <property type="entry name" value="Ribosomal_uS9"/>
</dbReference>
<reference evidence="6 7" key="1">
    <citation type="submission" date="2017-04" db="EMBL/GenBank/DDBJ databases">
        <authorList>
            <person name="Varghese N."/>
            <person name="Submissions S."/>
        </authorList>
    </citation>
    <scope>NUCLEOTIDE SEQUENCE [LARGE SCALE GENOMIC DNA]</scope>
    <source>
        <strain evidence="6 7">DSM 9789</strain>
    </source>
</reference>
<evidence type="ECO:0000256" key="5">
    <source>
        <dbReference type="RuleBase" id="RU003815"/>
    </source>
</evidence>
<dbReference type="AlphaFoldDB" id="A0A8G2L7Y1"/>
<dbReference type="SUPFAM" id="SSF54211">
    <property type="entry name" value="Ribosomal protein S5 domain 2-like"/>
    <property type="match status" value="1"/>
</dbReference>
<dbReference type="InterPro" id="IPR014721">
    <property type="entry name" value="Ribsml_uS5_D2-typ_fold_subgr"/>
</dbReference>
<evidence type="ECO:0000256" key="4">
    <source>
        <dbReference type="HAMAP-Rule" id="MF_00532"/>
    </source>
</evidence>
<evidence type="ECO:0000256" key="1">
    <source>
        <dbReference type="ARBA" id="ARBA00005251"/>
    </source>
</evidence>